<keyword evidence="4" id="KW-1185">Reference proteome</keyword>
<organism evidence="3 4">
    <name type="scientific">Ollibium composti</name>
    <dbReference type="NCBI Taxonomy" id="2675109"/>
    <lineage>
        <taxon>Bacteria</taxon>
        <taxon>Pseudomonadati</taxon>
        <taxon>Pseudomonadota</taxon>
        <taxon>Alphaproteobacteria</taxon>
        <taxon>Hyphomicrobiales</taxon>
        <taxon>Phyllobacteriaceae</taxon>
        <taxon>Ollibium</taxon>
    </lineage>
</organism>
<feature type="transmembrane region" description="Helical" evidence="1">
    <location>
        <begin position="336"/>
        <end position="357"/>
    </location>
</feature>
<evidence type="ECO:0000313" key="3">
    <source>
        <dbReference type="EMBL" id="THF58238.1"/>
    </source>
</evidence>
<feature type="transmembrane region" description="Helical" evidence="1">
    <location>
        <begin position="312"/>
        <end position="330"/>
    </location>
</feature>
<evidence type="ECO:0000256" key="1">
    <source>
        <dbReference type="SAM" id="Phobius"/>
    </source>
</evidence>
<protein>
    <submittedName>
        <fullName evidence="3">DUF2157 domain-containing protein</fullName>
    </submittedName>
</protein>
<feature type="transmembrane region" description="Helical" evidence="1">
    <location>
        <begin position="105"/>
        <end position="125"/>
    </location>
</feature>
<reference evidence="3 4" key="1">
    <citation type="submission" date="2019-04" db="EMBL/GenBank/DDBJ databases">
        <title>Mesorhizobium composti sp. nov., isolated from compost.</title>
        <authorList>
            <person name="Lin S.-Y."/>
            <person name="Hameed A."/>
            <person name="Hsieh Y.-T."/>
            <person name="Young C.-C."/>
        </authorList>
    </citation>
    <scope>NUCLEOTIDE SEQUENCE [LARGE SCALE GENOMIC DNA]</scope>
    <source>
        <strain evidence="3 4">CC-YTH430</strain>
    </source>
</reference>
<feature type="transmembrane region" description="Helical" evidence="1">
    <location>
        <begin position="46"/>
        <end position="67"/>
    </location>
</feature>
<comment type="caution">
    <text evidence="3">The sequence shown here is derived from an EMBL/GenBank/DDBJ whole genome shotgun (WGS) entry which is preliminary data.</text>
</comment>
<dbReference type="Pfam" id="PF09925">
    <property type="entry name" value="DUF2157"/>
    <property type="match status" value="1"/>
</dbReference>
<dbReference type="Proteomes" id="UP000306441">
    <property type="component" value="Unassembled WGS sequence"/>
</dbReference>
<keyword evidence="1" id="KW-1133">Transmembrane helix</keyword>
<feature type="domain" description="DUF2157" evidence="2">
    <location>
        <begin position="14"/>
        <end position="153"/>
    </location>
</feature>
<dbReference type="RefSeq" id="WP_136355245.1">
    <property type="nucleotide sequence ID" value="NZ_SSNY01000003.1"/>
</dbReference>
<feature type="transmembrane region" description="Helical" evidence="1">
    <location>
        <begin position="283"/>
        <end position="305"/>
    </location>
</feature>
<proteinExistence type="predicted"/>
<gene>
    <name evidence="3" type="ORF">E6C48_06380</name>
</gene>
<name>A0ABY2Q909_9HYPH</name>
<feature type="transmembrane region" description="Helical" evidence="1">
    <location>
        <begin position="260"/>
        <end position="277"/>
    </location>
</feature>
<feature type="transmembrane region" description="Helical" evidence="1">
    <location>
        <begin position="73"/>
        <end position="93"/>
    </location>
</feature>
<evidence type="ECO:0000313" key="4">
    <source>
        <dbReference type="Proteomes" id="UP000306441"/>
    </source>
</evidence>
<dbReference type="EMBL" id="SSNY01000003">
    <property type="protein sequence ID" value="THF58238.1"/>
    <property type="molecule type" value="Genomic_DNA"/>
</dbReference>
<evidence type="ECO:0000259" key="2">
    <source>
        <dbReference type="Pfam" id="PF09925"/>
    </source>
</evidence>
<feature type="transmembrane region" description="Helical" evidence="1">
    <location>
        <begin position="155"/>
        <end position="175"/>
    </location>
</feature>
<keyword evidence="1" id="KW-0812">Transmembrane</keyword>
<feature type="transmembrane region" description="Helical" evidence="1">
    <location>
        <begin position="181"/>
        <end position="199"/>
    </location>
</feature>
<feature type="transmembrane region" description="Helical" evidence="1">
    <location>
        <begin position="227"/>
        <end position="248"/>
    </location>
</feature>
<keyword evidence="1" id="KW-0472">Membrane</keyword>
<accession>A0ABY2Q909</accession>
<dbReference type="InterPro" id="IPR018677">
    <property type="entry name" value="DUF2157"/>
</dbReference>
<sequence>MASYSTRVRQDIARWAENGLIDAATADVLARDVEADDRRSLSFGSILAMMAALLFGAAILIFVAANWEAIPRLARVVALFAVILAGYVGGAVVKTRGHPAIGEALWIVAAAAFGGAIALVGQMYHLAGDESSAVLTWCAGTALAAAMLRSSPLTVAAVGIAVGWLFLILFHGFNLFESTEFPHFFVAIVAALFLLSYWTRSQPTRHLVLLSLILYTALVVADHNLIGIALALAAVSAVCFAAGALAPGPVDRVVQIGGRLPLHGLIGFLTGMLMLQFDAADDAGGNFAIVSAVALAGIAAAVVLAGRESRGLRWIAYLGFAFELLMIYVVTMQSMLGTAGFFLAAAVILGLLAFIIIRIEKRMKPAMIEGAVTP</sequence>